<dbReference type="AlphaFoldDB" id="A0A9P7FVS9"/>
<evidence type="ECO:0000313" key="3">
    <source>
        <dbReference type="Proteomes" id="UP000717328"/>
    </source>
</evidence>
<reference evidence="2" key="2">
    <citation type="submission" date="2021-10" db="EMBL/GenBank/DDBJ databases">
        <title>Phylogenomics reveals ancestral predisposition of the termite-cultivated fungus Termitomyces towards a domesticated lifestyle.</title>
        <authorList>
            <person name="Auxier B."/>
            <person name="Grum-Grzhimaylo A."/>
            <person name="Cardenas M.E."/>
            <person name="Lodge J.D."/>
            <person name="Laessoe T."/>
            <person name="Pedersen O."/>
            <person name="Smith M.E."/>
            <person name="Kuyper T.W."/>
            <person name="Franco-Molano E.A."/>
            <person name="Baroni T.J."/>
            <person name="Aanen D.K."/>
        </authorList>
    </citation>
    <scope>NUCLEOTIDE SEQUENCE</scope>
    <source>
        <strain evidence="2">D49</strain>
    </source>
</reference>
<protein>
    <submittedName>
        <fullName evidence="2">Uncharacterized protein</fullName>
    </submittedName>
</protein>
<evidence type="ECO:0000256" key="1">
    <source>
        <dbReference type="SAM" id="SignalP"/>
    </source>
</evidence>
<reference evidence="2" key="1">
    <citation type="submission" date="2021-02" db="EMBL/GenBank/DDBJ databases">
        <authorList>
            <person name="Nieuwenhuis M."/>
            <person name="Van De Peppel L.J.J."/>
        </authorList>
    </citation>
    <scope>NUCLEOTIDE SEQUENCE</scope>
    <source>
        <strain evidence="2">D49</strain>
    </source>
</reference>
<dbReference type="Proteomes" id="UP000717328">
    <property type="component" value="Unassembled WGS sequence"/>
</dbReference>
<feature type="signal peptide" evidence="1">
    <location>
        <begin position="1"/>
        <end position="24"/>
    </location>
</feature>
<accession>A0A9P7FVS9</accession>
<sequence>MKLSSRGRVALLVLAKVYRILVISVNVGDPPGGLLTYDAAFENLLSGKRGYTLVGFNMPRIVLRIAHNMKLGAYGIDLSTAFVKGTRKPARLSEVIADKIFPMVDRGGVEGLSNDNEGLREVCLRAWLAVWYSLN</sequence>
<gene>
    <name evidence="2" type="ORF">H0H81_001858</name>
</gene>
<evidence type="ECO:0000313" key="2">
    <source>
        <dbReference type="EMBL" id="KAG5638091.1"/>
    </source>
</evidence>
<comment type="caution">
    <text evidence="2">The sequence shown here is derived from an EMBL/GenBank/DDBJ whole genome shotgun (WGS) entry which is preliminary data.</text>
</comment>
<dbReference type="EMBL" id="JABCKI010005782">
    <property type="protein sequence ID" value="KAG5638091.1"/>
    <property type="molecule type" value="Genomic_DNA"/>
</dbReference>
<keyword evidence="1" id="KW-0732">Signal</keyword>
<feature type="chain" id="PRO_5040304811" evidence="1">
    <location>
        <begin position="25"/>
        <end position="135"/>
    </location>
</feature>
<organism evidence="2 3">
    <name type="scientific">Sphagnurus paluster</name>
    <dbReference type="NCBI Taxonomy" id="117069"/>
    <lineage>
        <taxon>Eukaryota</taxon>
        <taxon>Fungi</taxon>
        <taxon>Dikarya</taxon>
        <taxon>Basidiomycota</taxon>
        <taxon>Agaricomycotina</taxon>
        <taxon>Agaricomycetes</taxon>
        <taxon>Agaricomycetidae</taxon>
        <taxon>Agaricales</taxon>
        <taxon>Tricholomatineae</taxon>
        <taxon>Lyophyllaceae</taxon>
        <taxon>Sphagnurus</taxon>
    </lineage>
</organism>
<name>A0A9P7FVS9_9AGAR</name>
<proteinExistence type="predicted"/>
<dbReference type="OrthoDB" id="6513042at2759"/>
<keyword evidence="3" id="KW-1185">Reference proteome</keyword>